<keyword evidence="2" id="KW-1185">Reference proteome</keyword>
<reference evidence="1 2" key="1">
    <citation type="journal article" date="2010" name="Stand. Genomic Sci.">
        <title>Complete genome sequence of Segniliparus rotundus type strain (CDC 1076).</title>
        <authorList>
            <person name="Sikorski J."/>
            <person name="Lapidus A."/>
            <person name="Copeland A."/>
            <person name="Misra M."/>
            <person name="Glavina Del Rio T."/>
            <person name="Nolan M."/>
            <person name="Lucas S."/>
            <person name="Chen F."/>
            <person name="Tice H."/>
            <person name="Cheng J.F."/>
            <person name="Jando M."/>
            <person name="Schneider S."/>
            <person name="Bruce D."/>
            <person name="Goodwin L."/>
            <person name="Pitluck S."/>
            <person name="Liolios K."/>
            <person name="Mikhailova N."/>
            <person name="Pati A."/>
            <person name="Ivanova N."/>
            <person name="Mavromatis K."/>
            <person name="Chen A."/>
            <person name="Palaniappan K."/>
            <person name="Chertkov O."/>
            <person name="Land M."/>
            <person name="Hauser L."/>
            <person name="Chang Y.J."/>
            <person name="Jeffries C.D."/>
            <person name="Brettin T."/>
            <person name="Detter J.C."/>
            <person name="Han C."/>
            <person name="Rohde M."/>
            <person name="Goker M."/>
            <person name="Bristow J."/>
            <person name="Eisen J.A."/>
            <person name="Markowitz V."/>
            <person name="Hugenholtz P."/>
            <person name="Kyrpides N.C."/>
            <person name="Klenk H.P."/>
        </authorList>
    </citation>
    <scope>NUCLEOTIDE SEQUENCE [LARGE SCALE GENOMIC DNA]</scope>
    <source>
        <strain evidence="2">ATCC BAA-972 / CDC 1076 / CIP 108378 / DSM 44985 / JCM 13578</strain>
    </source>
</reference>
<accession>D6ZDJ8</accession>
<name>D6ZDJ8_SEGRD</name>
<dbReference type="KEGG" id="srt:Srot_0783"/>
<gene>
    <name evidence="1" type="ordered locus">Srot_0783</name>
</gene>
<evidence type="ECO:0000313" key="1">
    <source>
        <dbReference type="EMBL" id="ADG97262.1"/>
    </source>
</evidence>
<organism evidence="1 2">
    <name type="scientific">Segniliparus rotundus (strain ATCC BAA-972 / CDC 1076 / CIP 108378 / DSM 44985 / JCM 13578)</name>
    <dbReference type="NCBI Taxonomy" id="640132"/>
    <lineage>
        <taxon>Bacteria</taxon>
        <taxon>Bacillati</taxon>
        <taxon>Actinomycetota</taxon>
        <taxon>Actinomycetes</taxon>
        <taxon>Mycobacteriales</taxon>
        <taxon>Segniliparaceae</taxon>
        <taxon>Segniliparus</taxon>
    </lineage>
</organism>
<dbReference type="HOGENOM" id="CLU_2169325_0_0_11"/>
<dbReference type="AlphaFoldDB" id="D6ZDJ8"/>
<evidence type="ECO:0000313" key="2">
    <source>
        <dbReference type="Proteomes" id="UP000002247"/>
    </source>
</evidence>
<dbReference type="EMBL" id="CP001958">
    <property type="protein sequence ID" value="ADG97262.1"/>
    <property type="molecule type" value="Genomic_DNA"/>
</dbReference>
<proteinExistence type="predicted"/>
<protein>
    <submittedName>
        <fullName evidence="1">Uncharacterized protein</fullName>
    </submittedName>
</protein>
<dbReference type="Proteomes" id="UP000002247">
    <property type="component" value="Chromosome"/>
</dbReference>
<dbReference type="STRING" id="640132.Srot_0783"/>
<sequence>MFRNFDDAEKYMLFLLASGAYMMNRLGFLSIEWSNRGVAPWARVENLEPEVEYSEKFSVSIEGESGDRGWMKERDAIIFSQIARLAYEELDAKLREGIPPEWFTLEIAEA</sequence>